<name>A0ABN1YRJ3_9MICO</name>
<protein>
    <recommendedName>
        <fullName evidence="7">Glycosyltransferase family 2 protein</fullName>
    </recommendedName>
</protein>
<evidence type="ECO:0000256" key="4">
    <source>
        <dbReference type="SAM" id="Phobius"/>
    </source>
</evidence>
<comment type="similarity">
    <text evidence="1">Belongs to the glycosyltransferase 2 family.</text>
</comment>
<feature type="transmembrane region" description="Helical" evidence="4">
    <location>
        <begin position="6"/>
        <end position="25"/>
    </location>
</feature>
<comment type="caution">
    <text evidence="5">The sequence shown here is derived from an EMBL/GenBank/DDBJ whole genome shotgun (WGS) entry which is preliminary data.</text>
</comment>
<feature type="transmembrane region" description="Helical" evidence="4">
    <location>
        <begin position="300"/>
        <end position="326"/>
    </location>
</feature>
<keyword evidence="4" id="KW-0812">Transmembrane</keyword>
<keyword evidence="6" id="KW-1185">Reference proteome</keyword>
<evidence type="ECO:0000256" key="3">
    <source>
        <dbReference type="ARBA" id="ARBA00022679"/>
    </source>
</evidence>
<feature type="transmembrane region" description="Helical" evidence="4">
    <location>
        <begin position="357"/>
        <end position="380"/>
    </location>
</feature>
<keyword evidence="4" id="KW-1133">Transmembrane helix</keyword>
<sequence>MEAIPWLLLVTPFCLLAVAGSGWLYGRLRPAKVREWSEKQASPDFPPIGGPKAVAVVIACFRGAGTIGETVRAALLTGCDVYVIDDGSKQKDPADQTSEAARAAGAVVLELVKNGGKPKALYTAFHQLDLSTRYDAVAILDDDVLIEPDFIERSLEKMTDLSVAIAVGKNITWWPKEHRWNVWLAKRAFSYWNFQLTIRHVQSLFGVMNCISGSNSVYRSSLLEQVLVEKTPYIVDDTYWVLEAQRRNLGKVVYAPRARAHLQDPTNFKDWYSQNLRWLWGTFQGIIGHRVGRQASRFDAAYILLMLHWTIYIVSAPVAVGVLVVAAYQAPIFILVFFAGYSFWIVAASIGLRQPRLLVFIVPIIITDFIYRWLFVHALIKAVRQPTVENCVWTSPARITTA</sequence>
<dbReference type="RefSeq" id="WP_343918217.1">
    <property type="nucleotide sequence ID" value="NZ_BAAAKK010000003.1"/>
</dbReference>
<proteinExistence type="inferred from homology"/>
<keyword evidence="2" id="KW-0328">Glycosyltransferase</keyword>
<accession>A0ABN1YRJ3</accession>
<dbReference type="PANTHER" id="PTHR43630">
    <property type="entry name" value="POLY-BETA-1,6-N-ACETYL-D-GLUCOSAMINE SYNTHASE"/>
    <property type="match status" value="1"/>
</dbReference>
<gene>
    <name evidence="5" type="ORF">GCM10009640_10940</name>
</gene>
<dbReference type="Proteomes" id="UP001501266">
    <property type="component" value="Unassembled WGS sequence"/>
</dbReference>
<evidence type="ECO:0000313" key="5">
    <source>
        <dbReference type="EMBL" id="GAA1420918.1"/>
    </source>
</evidence>
<dbReference type="Gene3D" id="3.90.550.10">
    <property type="entry name" value="Spore Coat Polysaccharide Biosynthesis Protein SpsA, Chain A"/>
    <property type="match status" value="1"/>
</dbReference>
<dbReference type="Pfam" id="PF13641">
    <property type="entry name" value="Glyco_tranf_2_3"/>
    <property type="match status" value="1"/>
</dbReference>
<evidence type="ECO:0000256" key="1">
    <source>
        <dbReference type="ARBA" id="ARBA00006739"/>
    </source>
</evidence>
<evidence type="ECO:0008006" key="7">
    <source>
        <dbReference type="Google" id="ProtNLM"/>
    </source>
</evidence>
<keyword evidence="4" id="KW-0472">Membrane</keyword>
<reference evidence="5 6" key="1">
    <citation type="journal article" date="2019" name="Int. J. Syst. Evol. Microbiol.">
        <title>The Global Catalogue of Microorganisms (GCM) 10K type strain sequencing project: providing services to taxonomists for standard genome sequencing and annotation.</title>
        <authorList>
            <consortium name="The Broad Institute Genomics Platform"/>
            <consortium name="The Broad Institute Genome Sequencing Center for Infectious Disease"/>
            <person name="Wu L."/>
            <person name="Ma J."/>
        </authorList>
    </citation>
    <scope>NUCLEOTIDE SEQUENCE [LARGE SCALE GENOMIC DNA]</scope>
    <source>
        <strain evidence="5 6">JCM 12398</strain>
    </source>
</reference>
<evidence type="ECO:0000256" key="2">
    <source>
        <dbReference type="ARBA" id="ARBA00022676"/>
    </source>
</evidence>
<organism evidence="5 6">
    <name type="scientific">Agrococcus citreus</name>
    <dbReference type="NCBI Taxonomy" id="84643"/>
    <lineage>
        <taxon>Bacteria</taxon>
        <taxon>Bacillati</taxon>
        <taxon>Actinomycetota</taxon>
        <taxon>Actinomycetes</taxon>
        <taxon>Micrococcales</taxon>
        <taxon>Microbacteriaceae</taxon>
        <taxon>Agrococcus</taxon>
    </lineage>
</organism>
<evidence type="ECO:0000313" key="6">
    <source>
        <dbReference type="Proteomes" id="UP001501266"/>
    </source>
</evidence>
<feature type="transmembrane region" description="Helical" evidence="4">
    <location>
        <begin position="332"/>
        <end position="350"/>
    </location>
</feature>
<dbReference type="InterPro" id="IPR029044">
    <property type="entry name" value="Nucleotide-diphossugar_trans"/>
</dbReference>
<keyword evidence="3" id="KW-0808">Transferase</keyword>
<dbReference type="SUPFAM" id="SSF53448">
    <property type="entry name" value="Nucleotide-diphospho-sugar transferases"/>
    <property type="match status" value="1"/>
</dbReference>
<dbReference type="PANTHER" id="PTHR43630:SF1">
    <property type="entry name" value="POLY-BETA-1,6-N-ACETYL-D-GLUCOSAMINE SYNTHASE"/>
    <property type="match status" value="1"/>
</dbReference>
<dbReference type="EMBL" id="BAAAKK010000003">
    <property type="protein sequence ID" value="GAA1420918.1"/>
    <property type="molecule type" value="Genomic_DNA"/>
</dbReference>
<dbReference type="CDD" id="cd06423">
    <property type="entry name" value="CESA_like"/>
    <property type="match status" value="1"/>
</dbReference>